<name>A0A6L7FYN5_9RHOB</name>
<dbReference type="Proteomes" id="UP000477911">
    <property type="component" value="Unassembled WGS sequence"/>
</dbReference>
<dbReference type="GO" id="GO:0016491">
    <property type="term" value="F:oxidoreductase activity"/>
    <property type="evidence" value="ECO:0007669"/>
    <property type="project" value="UniProtKB-KW"/>
</dbReference>
<evidence type="ECO:0000313" key="4">
    <source>
        <dbReference type="Proteomes" id="UP000477911"/>
    </source>
</evidence>
<dbReference type="Gene3D" id="3.20.20.100">
    <property type="entry name" value="NADP-dependent oxidoreductase domain"/>
    <property type="match status" value="1"/>
</dbReference>
<organism evidence="3 4">
    <name type="scientific">Pseudooceanicola albus</name>
    <dbReference type="NCBI Taxonomy" id="2692189"/>
    <lineage>
        <taxon>Bacteria</taxon>
        <taxon>Pseudomonadati</taxon>
        <taxon>Pseudomonadota</taxon>
        <taxon>Alphaproteobacteria</taxon>
        <taxon>Rhodobacterales</taxon>
        <taxon>Paracoccaceae</taxon>
        <taxon>Pseudooceanicola</taxon>
    </lineage>
</organism>
<dbReference type="InterPro" id="IPR036812">
    <property type="entry name" value="NAD(P)_OxRdtase_dom_sf"/>
</dbReference>
<evidence type="ECO:0000256" key="1">
    <source>
        <dbReference type="ARBA" id="ARBA00023002"/>
    </source>
</evidence>
<keyword evidence="4" id="KW-1185">Reference proteome</keyword>
<dbReference type="SUPFAM" id="SSF51430">
    <property type="entry name" value="NAD(P)-linked oxidoreductase"/>
    <property type="match status" value="1"/>
</dbReference>
<dbReference type="Pfam" id="PF00248">
    <property type="entry name" value="Aldo_ket_red"/>
    <property type="match status" value="1"/>
</dbReference>
<dbReference type="AlphaFoldDB" id="A0A6L7FYN5"/>
<evidence type="ECO:0000313" key="3">
    <source>
        <dbReference type="EMBL" id="MXN16237.1"/>
    </source>
</evidence>
<sequence>MRKHQLGRSGIEVTDYCLGSMTWGNQTRSEAAHDQIDAALDAGINLLDTAEMYPVNPVRAETIGRTERIIGLWLEKTPHRRHELVIASKASGEGLEHVREGAPITPETLEESITGSLRRMKTDYIDVYQFHWPNRGSYHFRKNWSYHPAKTDTAAVLDNMRACLEKLKQEKKKGRIRAFGLSNESAWGMAQWIRLSEELDAPRPVSIQNEYSLLARQFDTDLAELCVYEDVGLLAYSPLATGLLTGKYQGRAVPKDSRMAINGDLGGRKTDRVFPAVDDYLDVALKHDLDPVHMALSFVASRNFNGSVIFGATNMTQLKRIIEGLDVTLSEEVLKDLDAVHRKHPMPF</sequence>
<dbReference type="InterPro" id="IPR023210">
    <property type="entry name" value="NADP_OxRdtase_dom"/>
</dbReference>
<reference evidence="3 4" key="1">
    <citation type="submission" date="2019-12" db="EMBL/GenBank/DDBJ databases">
        <authorList>
            <person name="Li M."/>
        </authorList>
    </citation>
    <scope>NUCLEOTIDE SEQUENCE [LARGE SCALE GENOMIC DNA]</scope>
    <source>
        <strain evidence="3 4">GBMRC 2024</strain>
    </source>
</reference>
<dbReference type="PANTHER" id="PTHR43364">
    <property type="entry name" value="NADH-SPECIFIC METHYLGLYOXAL REDUCTASE-RELATED"/>
    <property type="match status" value="1"/>
</dbReference>
<accession>A0A6L7FYN5</accession>
<evidence type="ECO:0000259" key="2">
    <source>
        <dbReference type="Pfam" id="PF00248"/>
    </source>
</evidence>
<feature type="domain" description="NADP-dependent oxidoreductase" evidence="2">
    <location>
        <begin position="17"/>
        <end position="340"/>
    </location>
</feature>
<dbReference type="EMBL" id="WUMU01000001">
    <property type="protein sequence ID" value="MXN16237.1"/>
    <property type="molecule type" value="Genomic_DNA"/>
</dbReference>
<dbReference type="PANTHER" id="PTHR43364:SF4">
    <property type="entry name" value="NAD(P)-LINKED OXIDOREDUCTASE SUPERFAMILY PROTEIN"/>
    <property type="match status" value="1"/>
</dbReference>
<gene>
    <name evidence="3" type="ORF">GR170_00190</name>
</gene>
<dbReference type="InterPro" id="IPR050523">
    <property type="entry name" value="AKR_Detox_Biosynth"/>
</dbReference>
<protein>
    <submittedName>
        <fullName evidence="3">Aldo/keto reductase</fullName>
    </submittedName>
</protein>
<comment type="caution">
    <text evidence="3">The sequence shown here is derived from an EMBL/GenBank/DDBJ whole genome shotgun (WGS) entry which is preliminary data.</text>
</comment>
<keyword evidence="1" id="KW-0560">Oxidoreductase</keyword>
<dbReference type="RefSeq" id="WP_160890790.1">
    <property type="nucleotide sequence ID" value="NZ_WUMU01000001.1"/>
</dbReference>
<proteinExistence type="predicted"/>